<evidence type="ECO:0000256" key="1">
    <source>
        <dbReference type="SAM" id="MobiDB-lite"/>
    </source>
</evidence>
<gene>
    <name evidence="3" type="ORF">CLEI1391_LOCUS15719</name>
</gene>
<protein>
    <recommendedName>
        <fullName evidence="4">Pherophorin domain-containing protein</fullName>
    </recommendedName>
</protein>
<accession>A0A7S0RZN8</accession>
<proteinExistence type="predicted"/>
<reference evidence="3" key="1">
    <citation type="submission" date="2021-01" db="EMBL/GenBank/DDBJ databases">
        <authorList>
            <person name="Corre E."/>
            <person name="Pelletier E."/>
            <person name="Niang G."/>
            <person name="Scheremetjew M."/>
            <person name="Finn R."/>
            <person name="Kale V."/>
            <person name="Holt S."/>
            <person name="Cochrane G."/>
            <person name="Meng A."/>
            <person name="Brown T."/>
            <person name="Cohen L."/>
        </authorList>
    </citation>
    <scope>NUCLEOTIDE SEQUENCE</scope>
    <source>
        <strain evidence="3">SAG 11-49</strain>
    </source>
</reference>
<organism evidence="3">
    <name type="scientific">Chlamydomonas leiostraca</name>
    <dbReference type="NCBI Taxonomy" id="1034604"/>
    <lineage>
        <taxon>Eukaryota</taxon>
        <taxon>Viridiplantae</taxon>
        <taxon>Chlorophyta</taxon>
        <taxon>core chlorophytes</taxon>
        <taxon>Chlorophyceae</taxon>
        <taxon>CS clade</taxon>
        <taxon>Chlamydomonadales</taxon>
        <taxon>Chlamydomonadaceae</taxon>
        <taxon>Chlamydomonas</taxon>
    </lineage>
</organism>
<dbReference type="EMBL" id="HBFB01028098">
    <property type="protein sequence ID" value="CAD8691536.1"/>
    <property type="molecule type" value="Transcribed_RNA"/>
</dbReference>
<feature type="signal peptide" evidence="2">
    <location>
        <begin position="1"/>
        <end position="24"/>
    </location>
</feature>
<keyword evidence="2" id="KW-0732">Signal</keyword>
<dbReference type="AlphaFoldDB" id="A0A7S0RZN8"/>
<feature type="chain" id="PRO_5030740672" description="Pherophorin domain-containing protein" evidence="2">
    <location>
        <begin position="25"/>
        <end position="349"/>
    </location>
</feature>
<evidence type="ECO:0000313" key="3">
    <source>
        <dbReference type="EMBL" id="CAD8691536.1"/>
    </source>
</evidence>
<evidence type="ECO:0008006" key="4">
    <source>
        <dbReference type="Google" id="ProtNLM"/>
    </source>
</evidence>
<sequence length="349" mass="37070">MHSQKMVTGAFLLLVTVLASGIDARRPPPRKLLPSPPVLPVGSEVLNVDTRPTDVVSTNQLPVGGAGDFFAWSLQLQAANGSVMTVSDAFTTANTAQNLYTSLANTVVYSSVAKISLAVEDADSDILSNLAVRFYKKPCSDPTVNRLWNTKDFPASTLQGAGLVDISALGLDGSWVAVAVLFRDMRFDASCSDKSGAAVSNQDTRPTDLLDPNTLPSGGAGDFIGWTIKLQAADGASYSVADAFTTAETAQATFAALKDTSVYRKVAKISLELEEADAFDLKKMTVRLYRLECPAARINSVWNFKDVPATSLQAAGGFDLAAAGLDGNYVSVAVLYHNDLYKVDCTLPK</sequence>
<evidence type="ECO:0000256" key="2">
    <source>
        <dbReference type="SAM" id="SignalP"/>
    </source>
</evidence>
<name>A0A7S0RZN8_9CHLO</name>
<feature type="region of interest" description="Disordered" evidence="1">
    <location>
        <begin position="193"/>
        <end position="212"/>
    </location>
</feature>